<reference evidence="2 3" key="1">
    <citation type="journal article" name="Sci. Rep.">
        <title>Genome-scale phylogenetic analyses confirm Olpidium as the closest living zoosporic fungus to the non-flagellated, terrestrial fungi.</title>
        <authorList>
            <person name="Chang Y."/>
            <person name="Rochon D."/>
            <person name="Sekimoto S."/>
            <person name="Wang Y."/>
            <person name="Chovatia M."/>
            <person name="Sandor L."/>
            <person name="Salamov A."/>
            <person name="Grigoriev I.V."/>
            <person name="Stajich J.E."/>
            <person name="Spatafora J.W."/>
        </authorList>
    </citation>
    <scope>NUCLEOTIDE SEQUENCE [LARGE SCALE GENOMIC DNA]</scope>
    <source>
        <strain evidence="2">S191</strain>
    </source>
</reference>
<dbReference type="Proteomes" id="UP000673691">
    <property type="component" value="Unassembled WGS sequence"/>
</dbReference>
<name>A0A8H8A274_9FUNG</name>
<keyword evidence="3" id="KW-1185">Reference proteome</keyword>
<comment type="caution">
    <text evidence="2">The sequence shown here is derived from an EMBL/GenBank/DDBJ whole genome shotgun (WGS) entry which is preliminary data.</text>
</comment>
<dbReference type="AlphaFoldDB" id="A0A8H8A274"/>
<dbReference type="EMBL" id="JAEFCI010000053">
    <property type="protein sequence ID" value="KAG5463799.1"/>
    <property type="molecule type" value="Genomic_DNA"/>
</dbReference>
<evidence type="ECO:0000256" key="1">
    <source>
        <dbReference type="SAM" id="MobiDB-lite"/>
    </source>
</evidence>
<evidence type="ECO:0000313" key="3">
    <source>
        <dbReference type="Proteomes" id="UP000673691"/>
    </source>
</evidence>
<accession>A0A8H8A274</accession>
<feature type="region of interest" description="Disordered" evidence="1">
    <location>
        <begin position="89"/>
        <end position="118"/>
    </location>
</feature>
<gene>
    <name evidence="2" type="ORF">BJ554DRAFT_6522</name>
</gene>
<proteinExistence type="predicted"/>
<protein>
    <submittedName>
        <fullName evidence="2">Uncharacterized protein</fullName>
    </submittedName>
</protein>
<evidence type="ECO:0000313" key="2">
    <source>
        <dbReference type="EMBL" id="KAG5463799.1"/>
    </source>
</evidence>
<organism evidence="2 3">
    <name type="scientific">Olpidium bornovanus</name>
    <dbReference type="NCBI Taxonomy" id="278681"/>
    <lineage>
        <taxon>Eukaryota</taxon>
        <taxon>Fungi</taxon>
        <taxon>Fungi incertae sedis</taxon>
        <taxon>Olpidiomycota</taxon>
        <taxon>Olpidiomycotina</taxon>
        <taxon>Olpidiomycetes</taxon>
        <taxon>Olpidiales</taxon>
        <taxon>Olpidiaceae</taxon>
        <taxon>Olpidium</taxon>
    </lineage>
</organism>
<sequence length="118" mass="12398">MLDAITLTIPFIAGDWPARHHGTPLSPTEPPFVVDDDRLSTISSTGPESNLSLAEHVAHSALSVRRSVAENLLAKAKPVVQGSAVMPVRGRTSAGTPRLSVLQNGSRADVPRLVKSSG</sequence>